<evidence type="ECO:0000256" key="1">
    <source>
        <dbReference type="SAM" id="MobiDB-lite"/>
    </source>
</evidence>
<feature type="domain" description="HTH luxR-type" evidence="2">
    <location>
        <begin position="90"/>
        <end position="152"/>
    </location>
</feature>
<dbReference type="InterPro" id="IPR000792">
    <property type="entry name" value="Tscrpt_reg_LuxR_C"/>
</dbReference>
<dbReference type="InterPro" id="IPR016032">
    <property type="entry name" value="Sig_transdc_resp-reg_C-effctor"/>
</dbReference>
<gene>
    <name evidence="3" type="ORF">GYA93_19870</name>
</gene>
<evidence type="ECO:0000313" key="4">
    <source>
        <dbReference type="Proteomes" id="UP000466307"/>
    </source>
</evidence>
<name>A0A7K3LU62_9ACTN</name>
<feature type="compositionally biased region" description="Low complexity" evidence="1">
    <location>
        <begin position="79"/>
        <end position="88"/>
    </location>
</feature>
<accession>A0A7K3LU62</accession>
<dbReference type="PRINTS" id="PR00038">
    <property type="entry name" value="HTHLUXR"/>
</dbReference>
<proteinExistence type="predicted"/>
<dbReference type="GO" id="GO:0006355">
    <property type="term" value="P:regulation of DNA-templated transcription"/>
    <property type="evidence" value="ECO:0007669"/>
    <property type="project" value="InterPro"/>
</dbReference>
<feature type="region of interest" description="Disordered" evidence="1">
    <location>
        <begin position="1"/>
        <end position="46"/>
    </location>
</feature>
<protein>
    <submittedName>
        <fullName evidence="3">LuxR family transcriptional regulator</fullName>
    </submittedName>
</protein>
<dbReference type="SMART" id="SM00421">
    <property type="entry name" value="HTH_LUXR"/>
    <property type="match status" value="1"/>
</dbReference>
<dbReference type="InterPro" id="IPR036388">
    <property type="entry name" value="WH-like_DNA-bd_sf"/>
</dbReference>
<sequence length="163" mass="18049">MRRSAYRNSYRLGSADGFDTSVRGSGDQDWPERTTVHPSTQRCPHSIRGHRSLVQEAAIITGTDRPAPSGRSAPTPTGRLRVVPAPASRRPRLSDREIEVMLTWLRAESKQEAAGELFISVSTVSTHISRIRVKYESAGRPATSKSSLFVRAIQDGYATLDDW</sequence>
<keyword evidence="4" id="KW-1185">Reference proteome</keyword>
<reference evidence="3 4" key="1">
    <citation type="submission" date="2020-01" db="EMBL/GenBank/DDBJ databases">
        <title>Investigation of new actinobacteria for the biodesulphurisation of diesel fuel.</title>
        <authorList>
            <person name="Athi Narayanan S.M."/>
        </authorList>
    </citation>
    <scope>NUCLEOTIDE SEQUENCE [LARGE SCALE GENOMIC DNA]</scope>
    <source>
        <strain evidence="3 4">213E</strain>
    </source>
</reference>
<comment type="caution">
    <text evidence="3">The sequence shown here is derived from an EMBL/GenBank/DDBJ whole genome shotgun (WGS) entry which is preliminary data.</text>
</comment>
<dbReference type="SUPFAM" id="SSF46894">
    <property type="entry name" value="C-terminal effector domain of the bipartite response regulators"/>
    <property type="match status" value="1"/>
</dbReference>
<organism evidence="3 4">
    <name type="scientific">Gordonia desulfuricans</name>
    <dbReference type="NCBI Taxonomy" id="89051"/>
    <lineage>
        <taxon>Bacteria</taxon>
        <taxon>Bacillati</taxon>
        <taxon>Actinomycetota</taxon>
        <taxon>Actinomycetes</taxon>
        <taxon>Mycobacteriales</taxon>
        <taxon>Gordoniaceae</taxon>
        <taxon>Gordonia</taxon>
    </lineage>
</organism>
<feature type="region of interest" description="Disordered" evidence="1">
    <location>
        <begin position="60"/>
        <end position="89"/>
    </location>
</feature>
<dbReference type="Proteomes" id="UP000466307">
    <property type="component" value="Unassembled WGS sequence"/>
</dbReference>
<evidence type="ECO:0000259" key="2">
    <source>
        <dbReference type="SMART" id="SM00421"/>
    </source>
</evidence>
<dbReference type="EMBL" id="JAADZU010000084">
    <property type="protein sequence ID" value="NDK91810.1"/>
    <property type="molecule type" value="Genomic_DNA"/>
</dbReference>
<dbReference type="AlphaFoldDB" id="A0A7K3LU62"/>
<dbReference type="Pfam" id="PF00196">
    <property type="entry name" value="GerE"/>
    <property type="match status" value="1"/>
</dbReference>
<evidence type="ECO:0000313" key="3">
    <source>
        <dbReference type="EMBL" id="NDK91810.1"/>
    </source>
</evidence>
<dbReference type="Gene3D" id="1.10.10.10">
    <property type="entry name" value="Winged helix-like DNA-binding domain superfamily/Winged helix DNA-binding domain"/>
    <property type="match status" value="1"/>
</dbReference>
<dbReference type="GO" id="GO:0003677">
    <property type="term" value="F:DNA binding"/>
    <property type="evidence" value="ECO:0007669"/>
    <property type="project" value="InterPro"/>
</dbReference>